<dbReference type="InterPro" id="IPR043136">
    <property type="entry name" value="B30.2/SPRY_sf"/>
</dbReference>
<dbReference type="Pfam" id="PF00632">
    <property type="entry name" value="HECT"/>
    <property type="match status" value="1"/>
</dbReference>
<dbReference type="Pfam" id="PF07177">
    <property type="entry name" value="Neuralized"/>
    <property type="match status" value="1"/>
</dbReference>
<keyword evidence="2 3" id="KW-0833">Ubl conjugation pathway</keyword>
<feature type="domain" description="NHR" evidence="5">
    <location>
        <begin position="15"/>
        <end position="170"/>
    </location>
</feature>
<dbReference type="GO" id="GO:0005769">
    <property type="term" value="C:early endosome"/>
    <property type="evidence" value="ECO:0007669"/>
    <property type="project" value="TreeGrafter"/>
</dbReference>
<dbReference type="PANTHER" id="PTHR12429">
    <property type="entry name" value="NEURALIZED"/>
    <property type="match status" value="1"/>
</dbReference>
<keyword evidence="7" id="KW-1185">Reference proteome</keyword>
<feature type="domain" description="HECT" evidence="4">
    <location>
        <begin position="285"/>
        <end position="607"/>
    </location>
</feature>
<dbReference type="GO" id="GO:0070086">
    <property type="term" value="P:ubiquitin-dependent endocytosis"/>
    <property type="evidence" value="ECO:0007669"/>
    <property type="project" value="TreeGrafter"/>
</dbReference>
<evidence type="ECO:0000259" key="4">
    <source>
        <dbReference type="PROSITE" id="PS50237"/>
    </source>
</evidence>
<dbReference type="AlphaFoldDB" id="A0A5A9NZC6"/>
<name>A0A5A9NZC6_9TELE</name>
<sequence length="607" mass="69317">MTKHDRICGSRCLGPMTFHTEMTGKYVTISQGGRLASRDASSFMDGLAFLSRAIKVNEKMCIQIESCSSRWDGALRIGFTNIRPNIRSIPPSAIPELSDTPGYCVLPVPVDLCVHSAEIHFWMNYAGMVLVEGITRERYYIKAKGLNLNKSLWVFFDLYGKTSTVRLLGSRRGSRTSCPDIASGSNWLVSENQVSDTVLNELGSAPSVPIQRRQRLTSSTSYMSCSSRNSSMEDIDVESLLREFQKNHLSASEQVSVLVDRNRLLQSAKNAVSNCNFSWTKLPFVKFEGEEALDCGGPKREFLRLLMMEVQSSLGIFEGKPGHLFFTYDQMALEQQKYELAGKLIAWSLAHGGPGFKALDPCLYQLMCIQECTLTDFNWRLIPDADIQNKMQKILSCKRTTDLRRLQREEGDWICECGVPGIYSPDISIRDIPQIYSYVIRHYIYLRTSKMIHQFTEGLNAYGQFWDMVKSYWSEFLPIFTNTHEPISRKSFSALFQIHWSKAMRRGPEEETIHYWELVLKMIEDKKTELRFEELFAFITGADQVPPLGLPQKPSIHFYQPEKHGCRLPYANTCMMGLFLPRGVKSEAELHRMLLRAIRDSADFGRT</sequence>
<dbReference type="InterPro" id="IPR035983">
    <property type="entry name" value="Hect_E3_ubiquitin_ligase"/>
</dbReference>
<evidence type="ECO:0000256" key="3">
    <source>
        <dbReference type="PROSITE-ProRule" id="PRU00104"/>
    </source>
</evidence>
<evidence type="ECO:0000313" key="7">
    <source>
        <dbReference type="Proteomes" id="UP000324632"/>
    </source>
</evidence>
<evidence type="ECO:0000259" key="5">
    <source>
        <dbReference type="PROSITE" id="PS51065"/>
    </source>
</evidence>
<dbReference type="InterPro" id="IPR000569">
    <property type="entry name" value="HECT_dom"/>
</dbReference>
<evidence type="ECO:0000256" key="2">
    <source>
        <dbReference type="ARBA" id="ARBA00022786"/>
    </source>
</evidence>
<comment type="caution">
    <text evidence="6">The sequence shown here is derived from an EMBL/GenBank/DDBJ whole genome shotgun (WGS) entry which is preliminary data.</text>
</comment>
<dbReference type="PROSITE" id="PS50237">
    <property type="entry name" value="HECT"/>
    <property type="match status" value="1"/>
</dbReference>
<evidence type="ECO:0000313" key="6">
    <source>
        <dbReference type="EMBL" id="KAA0713717.1"/>
    </source>
</evidence>
<feature type="active site" description="Glycyl thioester intermediate" evidence="3">
    <location>
        <position position="574"/>
    </location>
</feature>
<keyword evidence="1" id="KW-0808">Transferase</keyword>
<dbReference type="SUPFAM" id="SSF56204">
    <property type="entry name" value="Hect, E3 ligase catalytic domain"/>
    <property type="match status" value="1"/>
</dbReference>
<dbReference type="EMBL" id="SOYY01000012">
    <property type="protein sequence ID" value="KAA0713717.1"/>
    <property type="molecule type" value="Genomic_DNA"/>
</dbReference>
<dbReference type="Gene3D" id="3.90.1750.10">
    <property type="entry name" value="Hect, E3 ligase catalytic domains"/>
    <property type="match status" value="1"/>
</dbReference>
<dbReference type="PANTHER" id="PTHR12429:SF36">
    <property type="entry name" value="E3 UBIQUITIN-PROTEIN LIGASE NEURL3"/>
    <property type="match status" value="1"/>
</dbReference>
<proteinExistence type="predicted"/>
<dbReference type="SMART" id="SM00588">
    <property type="entry name" value="NEUZ"/>
    <property type="match status" value="1"/>
</dbReference>
<dbReference type="Gene3D" id="2.60.120.920">
    <property type="match status" value="1"/>
</dbReference>
<dbReference type="GO" id="GO:0061630">
    <property type="term" value="F:ubiquitin protein ligase activity"/>
    <property type="evidence" value="ECO:0007669"/>
    <property type="project" value="TreeGrafter"/>
</dbReference>
<evidence type="ECO:0000256" key="1">
    <source>
        <dbReference type="ARBA" id="ARBA00022679"/>
    </source>
</evidence>
<accession>A0A5A9NZC6</accession>
<protein>
    <submittedName>
        <fullName evidence="6">Apoptosis-resistant E3 ubiquitin protein ligase 1</fullName>
    </submittedName>
</protein>
<dbReference type="SMART" id="SM00119">
    <property type="entry name" value="HECTc"/>
    <property type="match status" value="1"/>
</dbReference>
<dbReference type="InterPro" id="IPR037962">
    <property type="entry name" value="Neuralized"/>
</dbReference>
<dbReference type="PROSITE" id="PS51065">
    <property type="entry name" value="NHR"/>
    <property type="match status" value="1"/>
</dbReference>
<organism evidence="6 7">
    <name type="scientific">Triplophysa tibetana</name>
    <dbReference type="NCBI Taxonomy" id="1572043"/>
    <lineage>
        <taxon>Eukaryota</taxon>
        <taxon>Metazoa</taxon>
        <taxon>Chordata</taxon>
        <taxon>Craniata</taxon>
        <taxon>Vertebrata</taxon>
        <taxon>Euteleostomi</taxon>
        <taxon>Actinopterygii</taxon>
        <taxon>Neopterygii</taxon>
        <taxon>Teleostei</taxon>
        <taxon>Ostariophysi</taxon>
        <taxon>Cypriniformes</taxon>
        <taxon>Nemacheilidae</taxon>
        <taxon>Triplophysa</taxon>
    </lineage>
</organism>
<dbReference type="InterPro" id="IPR006573">
    <property type="entry name" value="NHR_dom"/>
</dbReference>
<gene>
    <name evidence="6" type="ORF">E1301_Tti017526</name>
</gene>
<dbReference type="Gene3D" id="3.30.2410.10">
    <property type="entry name" value="Hect, E3 ligase catalytic domain"/>
    <property type="match status" value="1"/>
</dbReference>
<dbReference type="Proteomes" id="UP000324632">
    <property type="component" value="Chromosome 12"/>
</dbReference>
<reference evidence="6 7" key="1">
    <citation type="journal article" date="2019" name="Mol. Ecol. Resour.">
        <title>Chromosome-level genome assembly of Triplophysa tibetana, a fish adapted to the harsh high-altitude environment of the Tibetan Plateau.</title>
        <authorList>
            <person name="Yang X."/>
            <person name="Liu H."/>
            <person name="Ma Z."/>
            <person name="Zou Y."/>
            <person name="Zou M."/>
            <person name="Mao Y."/>
            <person name="Li X."/>
            <person name="Wang H."/>
            <person name="Chen T."/>
            <person name="Wang W."/>
            <person name="Yang R."/>
        </authorList>
    </citation>
    <scope>NUCLEOTIDE SEQUENCE [LARGE SCALE GENOMIC DNA]</scope>
    <source>
        <strain evidence="6">TTIB1903HZAU</strain>
        <tissue evidence="6">Muscle</tissue>
    </source>
</reference>